<dbReference type="Proteomes" id="UP001196413">
    <property type="component" value="Unassembled WGS sequence"/>
</dbReference>
<dbReference type="SUPFAM" id="SSF89919">
    <property type="entry name" value="Ribosome-binding factor A, RbfA"/>
    <property type="match status" value="1"/>
</dbReference>
<accession>A0AAD5QWJ5</accession>
<organism evidence="1 2">
    <name type="scientific">Parelaphostrongylus tenuis</name>
    <name type="common">Meningeal worm</name>
    <dbReference type="NCBI Taxonomy" id="148309"/>
    <lineage>
        <taxon>Eukaryota</taxon>
        <taxon>Metazoa</taxon>
        <taxon>Ecdysozoa</taxon>
        <taxon>Nematoda</taxon>
        <taxon>Chromadorea</taxon>
        <taxon>Rhabditida</taxon>
        <taxon>Rhabditina</taxon>
        <taxon>Rhabditomorpha</taxon>
        <taxon>Strongyloidea</taxon>
        <taxon>Metastrongylidae</taxon>
        <taxon>Parelaphostrongylus</taxon>
    </lineage>
</organism>
<dbReference type="Gene3D" id="3.30.300.20">
    <property type="match status" value="1"/>
</dbReference>
<dbReference type="Pfam" id="PF02033">
    <property type="entry name" value="RBFA"/>
    <property type="match status" value="1"/>
</dbReference>
<dbReference type="InterPro" id="IPR000238">
    <property type="entry name" value="RbfA"/>
</dbReference>
<comment type="caution">
    <text evidence="1">The sequence shown here is derived from an EMBL/GenBank/DDBJ whole genome shotgun (WGS) entry which is preliminary data.</text>
</comment>
<dbReference type="AlphaFoldDB" id="A0AAD5QWJ5"/>
<dbReference type="InterPro" id="IPR023799">
    <property type="entry name" value="RbfA_dom_sf"/>
</dbReference>
<keyword evidence="2" id="KW-1185">Reference proteome</keyword>
<sequence length="163" mass="18903">MGKRIGWDLGLEDRILLRSLGQRQRHLDQKKIAQLSSIVQSKIIEAISTSEEINLSSIEFTKVKVNASFTEIRVWWLCNGVNDEEHEEILKTQRHLLRRVLSDLLGVNCPELQFIPDRSQLIIQEMDKLFRIADYGTDYRALSNTGRVLGNVEIKKLEKEDKE</sequence>
<dbReference type="PANTHER" id="PTHR14725:SF0">
    <property type="entry name" value="RIBOSOME-BINDING FACTOR A, MITOCHONDRIAL-RELATED"/>
    <property type="match status" value="1"/>
</dbReference>
<protein>
    <recommendedName>
        <fullName evidence="3">Ribosome-binding factor A</fullName>
    </recommendedName>
</protein>
<dbReference type="InterPro" id="IPR039212">
    <property type="entry name" value="RBFA_mitochondrial"/>
</dbReference>
<dbReference type="EMBL" id="JAHQIW010004453">
    <property type="protein sequence ID" value="KAJ1362486.1"/>
    <property type="molecule type" value="Genomic_DNA"/>
</dbReference>
<proteinExistence type="predicted"/>
<name>A0AAD5QWJ5_PARTN</name>
<evidence type="ECO:0008006" key="3">
    <source>
        <dbReference type="Google" id="ProtNLM"/>
    </source>
</evidence>
<dbReference type="PANTHER" id="PTHR14725">
    <property type="entry name" value="RIBOSOME-BINDING FACTOR A, MITOCHONDRIAL-RELATED"/>
    <property type="match status" value="1"/>
</dbReference>
<evidence type="ECO:0000313" key="1">
    <source>
        <dbReference type="EMBL" id="KAJ1362486.1"/>
    </source>
</evidence>
<gene>
    <name evidence="1" type="ORF">KIN20_022038</name>
</gene>
<dbReference type="InterPro" id="IPR015946">
    <property type="entry name" value="KH_dom-like_a/b"/>
</dbReference>
<dbReference type="GO" id="GO:0006364">
    <property type="term" value="P:rRNA processing"/>
    <property type="evidence" value="ECO:0007669"/>
    <property type="project" value="InterPro"/>
</dbReference>
<reference evidence="1" key="1">
    <citation type="submission" date="2021-06" db="EMBL/GenBank/DDBJ databases">
        <title>Parelaphostrongylus tenuis whole genome reference sequence.</title>
        <authorList>
            <person name="Garwood T.J."/>
            <person name="Larsen P.A."/>
            <person name="Fountain-Jones N.M."/>
            <person name="Garbe J.R."/>
            <person name="Macchietto M.G."/>
            <person name="Kania S.A."/>
            <person name="Gerhold R.W."/>
            <person name="Richards J.E."/>
            <person name="Wolf T.M."/>
        </authorList>
    </citation>
    <scope>NUCLEOTIDE SEQUENCE</scope>
    <source>
        <strain evidence="1">MNPRO001-30</strain>
        <tissue evidence="1">Meninges</tissue>
    </source>
</reference>
<evidence type="ECO:0000313" key="2">
    <source>
        <dbReference type="Proteomes" id="UP001196413"/>
    </source>
</evidence>